<dbReference type="Proteomes" id="UP000233343">
    <property type="component" value="Unassembled WGS sequence"/>
</dbReference>
<comment type="caution">
    <text evidence="1">The sequence shown here is derived from an EMBL/GenBank/DDBJ whole genome shotgun (WGS) entry which is preliminary data.</text>
</comment>
<protein>
    <submittedName>
        <fullName evidence="1">Uncharacterized protein</fullName>
    </submittedName>
</protein>
<keyword evidence="2" id="KW-1185">Reference proteome</keyword>
<accession>A0A2N0ZAY8</accession>
<dbReference type="EMBL" id="PISD01000061">
    <property type="protein sequence ID" value="PKG26670.1"/>
    <property type="molecule type" value="Genomic_DNA"/>
</dbReference>
<organism evidence="1 2">
    <name type="scientific">Cytobacillus horneckiae</name>
    <dbReference type="NCBI Taxonomy" id="549687"/>
    <lineage>
        <taxon>Bacteria</taxon>
        <taxon>Bacillati</taxon>
        <taxon>Bacillota</taxon>
        <taxon>Bacilli</taxon>
        <taxon>Bacillales</taxon>
        <taxon>Bacillaceae</taxon>
        <taxon>Cytobacillus</taxon>
    </lineage>
</organism>
<dbReference type="RefSeq" id="WP_066194501.1">
    <property type="nucleotide sequence ID" value="NZ_JARSFA010000044.1"/>
</dbReference>
<evidence type="ECO:0000313" key="2">
    <source>
        <dbReference type="Proteomes" id="UP000233343"/>
    </source>
</evidence>
<dbReference type="Pfam" id="PF20529">
    <property type="entry name" value="DUF6744"/>
    <property type="match status" value="1"/>
</dbReference>
<dbReference type="InterPro" id="IPR046632">
    <property type="entry name" value="DUF6744"/>
</dbReference>
<proteinExistence type="predicted"/>
<reference evidence="1 2" key="1">
    <citation type="journal article" date="2010" name="Int. J. Syst. Evol. Microbiol.">
        <title>Bacillus horneckiae sp. nov., isolated from a spacecraft-assembly clean room.</title>
        <authorList>
            <person name="Vaishampayan P."/>
            <person name="Probst A."/>
            <person name="Krishnamurthi S."/>
            <person name="Ghosh S."/>
            <person name="Osman S."/>
            <person name="McDowall A."/>
            <person name="Ruckmani A."/>
            <person name="Mayilraj S."/>
            <person name="Venkateswaran K."/>
        </authorList>
    </citation>
    <scope>NUCLEOTIDE SEQUENCE [LARGE SCALE GENOMIC DNA]</scope>
    <source>
        <strain evidence="2">1PO1SC</strain>
    </source>
</reference>
<gene>
    <name evidence="1" type="ORF">CWS20_22750</name>
</gene>
<sequence>MQIQKELKEKSIVAAKENQEGTIGNLFWYSIGNHLISREELETKFDDVGLDHNWLPNPIRISDAFRRATKEIQKRNMPTNDPKTFFNFLTREVYSDKNMIQRNIVVEKVDQSGKRLEYNPTASIILLNKKDSTISISVEDGEQETAAQALAEDAVKRYHKYSKFYGSQNLRVMVAKILASLAPTQVRPNGGVYFVPKTFENDLEQLSCLCNSLEQSEAFSIPLFDTKDNRGMVNKKLHEDMLSVLHNCDSLLFDNSKIDKSKIKEAISDAKRIADTFKTYQSVVSLDVEVLNKNLNELRERAVSLMKKMD</sequence>
<dbReference type="AlphaFoldDB" id="A0A2N0ZAY8"/>
<evidence type="ECO:0000313" key="1">
    <source>
        <dbReference type="EMBL" id="PKG26670.1"/>
    </source>
</evidence>
<name>A0A2N0ZAY8_9BACI</name>